<dbReference type="RefSeq" id="WP_025227515.1">
    <property type="nucleotide sequence ID" value="NZ_CP007139.1"/>
</dbReference>
<sequence>MSLSKHSRAFTLIELLVVIAIIAILAAILFPVFAQAKVAAKKTADLSNTKQIATATMIYGTDNDDLFPLQAGRDCGGLWNFNSRVYVPADWNKSAVATDNGGCQKRVHSGYQTPPTEVLAYVKSDQMWQMPGTSVASPPTGGDWDYSAGNQLKAPIKITYSMNGLMTGYSTTAVVSPATTPAWWPGFGKTAYNGYTYTNPFLICPDPNAACTFSGSGPNFGGGESCNNMDNHNSPGFANGTQSGFGNIDYGTVWAFGKTENWVYTDGHAKSRPTGTGGAKDDPFVTSPTYRATGVPAQNLVYIDSQCHVPLFRPDYQP</sequence>
<dbReference type="AlphaFoldDB" id="A0A068NJN4"/>
<keyword evidence="3 6" id="KW-0812">Transmembrane</keyword>
<keyword evidence="8" id="KW-1185">Reference proteome</keyword>
<protein>
    <recommendedName>
        <fullName evidence="9">Prepilin-type N-terminal cleavage/methylation domain-containing protein</fullName>
    </recommendedName>
</protein>
<dbReference type="SUPFAM" id="SSF54523">
    <property type="entry name" value="Pili subunits"/>
    <property type="match status" value="1"/>
</dbReference>
<proteinExistence type="predicted"/>
<dbReference type="GO" id="GO:0015627">
    <property type="term" value="C:type II protein secretion system complex"/>
    <property type="evidence" value="ECO:0007669"/>
    <property type="project" value="InterPro"/>
</dbReference>
<dbReference type="GO" id="GO:0015628">
    <property type="term" value="P:protein secretion by the type II secretion system"/>
    <property type="evidence" value="ECO:0007669"/>
    <property type="project" value="InterPro"/>
</dbReference>
<evidence type="ECO:0008006" key="9">
    <source>
        <dbReference type="Google" id="ProtNLM"/>
    </source>
</evidence>
<evidence type="ECO:0000256" key="2">
    <source>
        <dbReference type="ARBA" id="ARBA00022481"/>
    </source>
</evidence>
<dbReference type="EMBL" id="CP007139">
    <property type="protein sequence ID" value="AIE83823.1"/>
    <property type="molecule type" value="Genomic_DNA"/>
</dbReference>
<dbReference type="Pfam" id="PF07963">
    <property type="entry name" value="N_methyl"/>
    <property type="match status" value="1"/>
</dbReference>
<evidence type="ECO:0000256" key="3">
    <source>
        <dbReference type="ARBA" id="ARBA00022692"/>
    </source>
</evidence>
<keyword evidence="2" id="KW-0488">Methylation</keyword>
<dbReference type="GO" id="GO:0016020">
    <property type="term" value="C:membrane"/>
    <property type="evidence" value="ECO:0007669"/>
    <property type="project" value="UniProtKB-SubCell"/>
</dbReference>
<evidence type="ECO:0000313" key="8">
    <source>
        <dbReference type="Proteomes" id="UP000027982"/>
    </source>
</evidence>
<reference evidence="7" key="2">
    <citation type="submission" date="2014-01" db="EMBL/GenBank/DDBJ databases">
        <authorList>
            <person name="Hu Z.-Y."/>
            <person name="Wang Y.-Z."/>
            <person name="Im W.-T."/>
            <person name="Wang S.-Y."/>
            <person name="Zhao G.-P."/>
            <person name="Zheng H.-J."/>
            <person name="Quan Z.-X."/>
        </authorList>
    </citation>
    <scope>NUCLEOTIDE SEQUENCE</scope>
    <source>
        <strain evidence="7">Gsoil 348</strain>
    </source>
</reference>
<evidence type="ECO:0000256" key="6">
    <source>
        <dbReference type="SAM" id="Phobius"/>
    </source>
</evidence>
<reference evidence="7" key="1">
    <citation type="journal article" date="2014" name="PLoS ONE">
        <title>The first complete genome sequence of the class fimbriimonadia in the phylum armatimonadetes.</title>
        <authorList>
            <person name="Hu Z.Y."/>
            <person name="Wang Y.Z."/>
            <person name="Im W.T."/>
            <person name="Wang S.Y."/>
            <person name="Zhao G.P."/>
            <person name="Zheng H.J."/>
            <person name="Quan Z.X."/>
        </authorList>
    </citation>
    <scope>NUCLEOTIDE SEQUENCE [LARGE SCALE GENOMIC DNA]</scope>
    <source>
        <strain evidence="7">Gsoil 348</strain>
    </source>
</reference>
<evidence type="ECO:0000256" key="1">
    <source>
        <dbReference type="ARBA" id="ARBA00004167"/>
    </source>
</evidence>
<name>A0A068NJN4_FIMGI</name>
<accession>A0A068NJN4</accession>
<organism evidence="7 8">
    <name type="scientific">Fimbriimonas ginsengisoli Gsoil 348</name>
    <dbReference type="NCBI Taxonomy" id="661478"/>
    <lineage>
        <taxon>Bacteria</taxon>
        <taxon>Bacillati</taxon>
        <taxon>Armatimonadota</taxon>
        <taxon>Fimbriimonadia</taxon>
        <taxon>Fimbriimonadales</taxon>
        <taxon>Fimbriimonadaceae</taxon>
        <taxon>Fimbriimonas</taxon>
    </lineage>
</organism>
<dbReference type="Proteomes" id="UP000027982">
    <property type="component" value="Chromosome"/>
</dbReference>
<gene>
    <name evidence="7" type="ORF">OP10G_0455</name>
</gene>
<evidence type="ECO:0000256" key="5">
    <source>
        <dbReference type="ARBA" id="ARBA00023136"/>
    </source>
</evidence>
<dbReference type="KEGG" id="fgi:OP10G_0455"/>
<dbReference type="PANTHER" id="PTHR30093">
    <property type="entry name" value="GENERAL SECRETION PATHWAY PROTEIN G"/>
    <property type="match status" value="1"/>
</dbReference>
<dbReference type="OrthoDB" id="9839033at2"/>
<keyword evidence="5 6" id="KW-0472">Membrane</keyword>
<dbReference type="InterPro" id="IPR012902">
    <property type="entry name" value="N_methyl_site"/>
</dbReference>
<dbReference type="NCBIfam" id="TIGR02532">
    <property type="entry name" value="IV_pilin_GFxxxE"/>
    <property type="match status" value="1"/>
</dbReference>
<keyword evidence="4 6" id="KW-1133">Transmembrane helix</keyword>
<evidence type="ECO:0000256" key="4">
    <source>
        <dbReference type="ARBA" id="ARBA00022989"/>
    </source>
</evidence>
<dbReference type="InterPro" id="IPR000983">
    <property type="entry name" value="Bac_GSPG_pilin"/>
</dbReference>
<dbReference type="Gene3D" id="3.30.700.10">
    <property type="entry name" value="Glycoprotein, Type 4 Pilin"/>
    <property type="match status" value="1"/>
</dbReference>
<dbReference type="PANTHER" id="PTHR30093:SF44">
    <property type="entry name" value="TYPE II SECRETION SYSTEM CORE PROTEIN G"/>
    <property type="match status" value="1"/>
</dbReference>
<dbReference type="PRINTS" id="PR00813">
    <property type="entry name" value="BCTERIALGSPG"/>
</dbReference>
<evidence type="ECO:0000313" key="7">
    <source>
        <dbReference type="EMBL" id="AIE83823.1"/>
    </source>
</evidence>
<feature type="transmembrane region" description="Helical" evidence="6">
    <location>
        <begin position="12"/>
        <end position="34"/>
    </location>
</feature>
<dbReference type="HOGENOM" id="CLU_041661_1_0_0"/>
<dbReference type="eggNOG" id="COG2165">
    <property type="taxonomic scope" value="Bacteria"/>
</dbReference>
<dbReference type="InterPro" id="IPR045584">
    <property type="entry name" value="Pilin-like"/>
</dbReference>
<comment type="subcellular location">
    <subcellularLocation>
        <location evidence="1">Membrane</location>
        <topology evidence="1">Single-pass membrane protein</topology>
    </subcellularLocation>
</comment>
<dbReference type="STRING" id="661478.OP10G_0455"/>